<evidence type="ECO:0000256" key="1">
    <source>
        <dbReference type="ARBA" id="ARBA00004141"/>
    </source>
</evidence>
<organism evidence="9 10">
    <name type="scientific">Sordaria brevicollis</name>
    <dbReference type="NCBI Taxonomy" id="83679"/>
    <lineage>
        <taxon>Eukaryota</taxon>
        <taxon>Fungi</taxon>
        <taxon>Dikarya</taxon>
        <taxon>Ascomycota</taxon>
        <taxon>Pezizomycotina</taxon>
        <taxon>Sordariomycetes</taxon>
        <taxon>Sordariomycetidae</taxon>
        <taxon>Sordariales</taxon>
        <taxon>Sordariaceae</taxon>
        <taxon>Sordaria</taxon>
    </lineage>
</organism>
<proteinExistence type="inferred from homology"/>
<feature type="transmembrane region" description="Helical" evidence="7">
    <location>
        <begin position="73"/>
        <end position="98"/>
    </location>
</feature>
<comment type="similarity">
    <text evidence="5">Belongs to the SAT4 family.</text>
</comment>
<evidence type="ECO:0000256" key="2">
    <source>
        <dbReference type="ARBA" id="ARBA00022692"/>
    </source>
</evidence>
<evidence type="ECO:0000313" key="9">
    <source>
        <dbReference type="EMBL" id="KAK3399964.1"/>
    </source>
</evidence>
<feature type="transmembrane region" description="Helical" evidence="7">
    <location>
        <begin position="199"/>
        <end position="223"/>
    </location>
</feature>
<reference evidence="9" key="1">
    <citation type="journal article" date="2023" name="Mol. Phylogenet. Evol.">
        <title>Genome-scale phylogeny and comparative genomics of the fungal order Sordariales.</title>
        <authorList>
            <person name="Hensen N."/>
            <person name="Bonometti L."/>
            <person name="Westerberg I."/>
            <person name="Brannstrom I.O."/>
            <person name="Guillou S."/>
            <person name="Cros-Aarteil S."/>
            <person name="Calhoun S."/>
            <person name="Haridas S."/>
            <person name="Kuo A."/>
            <person name="Mondo S."/>
            <person name="Pangilinan J."/>
            <person name="Riley R."/>
            <person name="LaButti K."/>
            <person name="Andreopoulos B."/>
            <person name="Lipzen A."/>
            <person name="Chen C."/>
            <person name="Yan M."/>
            <person name="Daum C."/>
            <person name="Ng V."/>
            <person name="Clum A."/>
            <person name="Steindorff A."/>
            <person name="Ohm R.A."/>
            <person name="Martin F."/>
            <person name="Silar P."/>
            <person name="Natvig D.O."/>
            <person name="Lalanne C."/>
            <person name="Gautier V."/>
            <person name="Ament-Velasquez S.L."/>
            <person name="Kruys A."/>
            <person name="Hutchinson M.I."/>
            <person name="Powell A.J."/>
            <person name="Barry K."/>
            <person name="Miller A.N."/>
            <person name="Grigoriev I.V."/>
            <person name="Debuchy R."/>
            <person name="Gladieux P."/>
            <person name="Hiltunen Thoren M."/>
            <person name="Johannesson H."/>
        </authorList>
    </citation>
    <scope>NUCLEOTIDE SEQUENCE</scope>
    <source>
        <strain evidence="9">FGSC 1904</strain>
    </source>
</reference>
<comment type="caution">
    <text evidence="9">The sequence shown here is derived from an EMBL/GenBank/DDBJ whole genome shotgun (WGS) entry which is preliminary data.</text>
</comment>
<feature type="compositionally biased region" description="Low complexity" evidence="6">
    <location>
        <begin position="364"/>
        <end position="386"/>
    </location>
</feature>
<dbReference type="Proteomes" id="UP001281003">
    <property type="component" value="Unassembled WGS sequence"/>
</dbReference>
<feature type="region of interest" description="Disordered" evidence="6">
    <location>
        <begin position="410"/>
        <end position="434"/>
    </location>
</feature>
<keyword evidence="3 7" id="KW-1133">Transmembrane helix</keyword>
<reference evidence="9" key="2">
    <citation type="submission" date="2023-07" db="EMBL/GenBank/DDBJ databases">
        <authorList>
            <consortium name="Lawrence Berkeley National Laboratory"/>
            <person name="Haridas S."/>
            <person name="Hensen N."/>
            <person name="Bonometti L."/>
            <person name="Westerberg I."/>
            <person name="Brannstrom I.O."/>
            <person name="Guillou S."/>
            <person name="Cros-Aarteil S."/>
            <person name="Calhoun S."/>
            <person name="Kuo A."/>
            <person name="Mondo S."/>
            <person name="Pangilinan J."/>
            <person name="Riley R."/>
            <person name="LaButti K."/>
            <person name="Andreopoulos B."/>
            <person name="Lipzen A."/>
            <person name="Chen C."/>
            <person name="Yanf M."/>
            <person name="Daum C."/>
            <person name="Ng V."/>
            <person name="Clum A."/>
            <person name="Steindorff A."/>
            <person name="Ohm R."/>
            <person name="Martin F."/>
            <person name="Silar P."/>
            <person name="Natvig D."/>
            <person name="Lalanne C."/>
            <person name="Gautier V."/>
            <person name="Ament-velasquez S.L."/>
            <person name="Kruys A."/>
            <person name="Hutchinson M.I."/>
            <person name="Powell A.J."/>
            <person name="Barry K."/>
            <person name="Miller A.N."/>
            <person name="Grigoriev I.V."/>
            <person name="Debuchy R."/>
            <person name="Gladieux P."/>
            <person name="Thoren M.H."/>
            <person name="Johannesson H."/>
        </authorList>
    </citation>
    <scope>NUCLEOTIDE SEQUENCE</scope>
    <source>
        <strain evidence="9">FGSC 1904</strain>
    </source>
</reference>
<feature type="transmembrane region" description="Helical" evidence="7">
    <location>
        <begin position="277"/>
        <end position="296"/>
    </location>
</feature>
<dbReference type="EMBL" id="JAUTDP010000004">
    <property type="protein sequence ID" value="KAK3399964.1"/>
    <property type="molecule type" value="Genomic_DNA"/>
</dbReference>
<feature type="compositionally biased region" description="Low complexity" evidence="6">
    <location>
        <begin position="497"/>
        <end position="507"/>
    </location>
</feature>
<feature type="transmembrane region" description="Helical" evidence="7">
    <location>
        <begin position="40"/>
        <end position="61"/>
    </location>
</feature>
<keyword evidence="4 7" id="KW-0472">Membrane</keyword>
<evidence type="ECO:0000256" key="6">
    <source>
        <dbReference type="SAM" id="MobiDB-lite"/>
    </source>
</evidence>
<keyword evidence="10" id="KW-1185">Reference proteome</keyword>
<evidence type="ECO:0000259" key="8">
    <source>
        <dbReference type="Pfam" id="PF20684"/>
    </source>
</evidence>
<dbReference type="PANTHER" id="PTHR33048">
    <property type="entry name" value="PTH11-LIKE INTEGRAL MEMBRANE PROTEIN (AFU_ORTHOLOGUE AFUA_5G11245)"/>
    <property type="match status" value="1"/>
</dbReference>
<feature type="region of interest" description="Disordered" evidence="6">
    <location>
        <begin position="353"/>
        <end position="386"/>
    </location>
</feature>
<sequence>MHESTYGSKAYVRYKSEDEVTKPPPPPYGYLAHEDCGPSMLGATWATWAIAAIFVALRFWARSRVVNGLGWTDWCILLSLLIAGGMSASVTFGTSVGLGKHIWNVDIVANYEPLMVSFWISVLLYFCSLAMTKISICLLYLTIFTIESTRRATYAVLGLVSVTSVYSIIVICTGCVPLKDYWDIRKAWDDEPPSNCHQIRWYWSCNALMIITDFLIFLVPIRIVGPLRLPRRQKLFVIGIFAVGFIVCIISLIRVIFLYDSDDLKAADMTYSTSKVTYWTALEVHGAIAVACVMTLKPLIVRLFPGFLDPRANNSSGGEAGSPDQATAASSEPPLTVGRRPCRMQRLSWIDVRGGVSEPPPQQQPEQQQQQQQPSSGPGPTTTTMTQTAGDVALSEIPVSGRERYSQFLNPSFPLSSKGRRSTMSHEMTNKTTTTTATTITSYNTTRTSAESLKAISDTTSVSASSYRGEEEEDLSSTADLRKGLVHVHSEDVSVRTGTTTGELGLGPEQAVRSM</sequence>
<protein>
    <recommendedName>
        <fullName evidence="8">Rhodopsin domain-containing protein</fullName>
    </recommendedName>
</protein>
<dbReference type="InterPro" id="IPR052337">
    <property type="entry name" value="SAT4-like"/>
</dbReference>
<name>A0AAE0PHE6_SORBR</name>
<gene>
    <name evidence="9" type="ORF">B0T20DRAFT_173577</name>
</gene>
<evidence type="ECO:0000256" key="4">
    <source>
        <dbReference type="ARBA" id="ARBA00023136"/>
    </source>
</evidence>
<feature type="domain" description="Rhodopsin" evidence="8">
    <location>
        <begin position="57"/>
        <end position="301"/>
    </location>
</feature>
<feature type="region of interest" description="Disordered" evidence="6">
    <location>
        <begin position="314"/>
        <end position="340"/>
    </location>
</feature>
<accession>A0AAE0PHE6</accession>
<evidence type="ECO:0000313" key="10">
    <source>
        <dbReference type="Proteomes" id="UP001281003"/>
    </source>
</evidence>
<dbReference type="InterPro" id="IPR049326">
    <property type="entry name" value="Rhodopsin_dom_fungi"/>
</dbReference>
<dbReference type="AlphaFoldDB" id="A0AAE0PHE6"/>
<evidence type="ECO:0000256" key="7">
    <source>
        <dbReference type="SAM" id="Phobius"/>
    </source>
</evidence>
<evidence type="ECO:0000256" key="3">
    <source>
        <dbReference type="ARBA" id="ARBA00022989"/>
    </source>
</evidence>
<dbReference type="Pfam" id="PF20684">
    <property type="entry name" value="Fung_rhodopsin"/>
    <property type="match status" value="1"/>
</dbReference>
<feature type="region of interest" description="Disordered" evidence="6">
    <location>
        <begin position="493"/>
        <end position="515"/>
    </location>
</feature>
<feature type="transmembrane region" description="Helical" evidence="7">
    <location>
        <begin position="154"/>
        <end position="179"/>
    </location>
</feature>
<dbReference type="PANTHER" id="PTHR33048:SF47">
    <property type="entry name" value="INTEGRAL MEMBRANE PROTEIN-RELATED"/>
    <property type="match status" value="1"/>
</dbReference>
<dbReference type="GO" id="GO:0016020">
    <property type="term" value="C:membrane"/>
    <property type="evidence" value="ECO:0007669"/>
    <property type="project" value="UniProtKB-SubCell"/>
</dbReference>
<comment type="subcellular location">
    <subcellularLocation>
        <location evidence="1">Membrane</location>
        <topology evidence="1">Multi-pass membrane protein</topology>
    </subcellularLocation>
</comment>
<feature type="transmembrane region" description="Helical" evidence="7">
    <location>
        <begin position="235"/>
        <end position="257"/>
    </location>
</feature>
<keyword evidence="2 7" id="KW-0812">Transmembrane</keyword>
<feature type="transmembrane region" description="Helical" evidence="7">
    <location>
        <begin position="118"/>
        <end position="142"/>
    </location>
</feature>
<evidence type="ECO:0000256" key="5">
    <source>
        <dbReference type="ARBA" id="ARBA00038359"/>
    </source>
</evidence>